<sequence length="250" mass="28814">MDENDLITVCVCTYNSGETIESCLTSIKRALPRARLIVVDHESSDETLEVAKKMGAEIYTERIGLGYARQLCFELVRTPFISFVDSDVQIVDKDFFKKALLILSKNPKVGAVVGLSVGHRFAYGLPASLLVLRMENFQGKIIPAYIDARETYFIQKRLEKLGLQTVYLFDSMIHRSRYRKHKPEWEGANTRLLNSSALKELVFVAKVVLLMSLNSRDIKNIAYTPIFYLKFLRGFANPLKWRRLERRRRV</sequence>
<dbReference type="EMBL" id="NEXD01000126">
    <property type="protein sequence ID" value="PSN82889.1"/>
    <property type="molecule type" value="Genomic_DNA"/>
</dbReference>
<dbReference type="CDD" id="cd00761">
    <property type="entry name" value="Glyco_tranf_GTA_type"/>
    <property type="match status" value="1"/>
</dbReference>
<feature type="domain" description="Glycosyltransferase 2-like" evidence="1">
    <location>
        <begin position="8"/>
        <end position="114"/>
    </location>
</feature>
<dbReference type="Gene3D" id="3.90.550.10">
    <property type="entry name" value="Spore Coat Polysaccharide Biosynthesis Protein SpsA, Chain A"/>
    <property type="match status" value="1"/>
</dbReference>
<evidence type="ECO:0000259" key="1">
    <source>
        <dbReference type="Pfam" id="PF00535"/>
    </source>
</evidence>
<dbReference type="SUPFAM" id="SSF53448">
    <property type="entry name" value="Nucleotide-diphospho-sugar transferases"/>
    <property type="match status" value="1"/>
</dbReference>
<dbReference type="PANTHER" id="PTHR43630">
    <property type="entry name" value="POLY-BETA-1,6-N-ACETYL-D-GLUCOSAMINE SYNTHASE"/>
    <property type="match status" value="1"/>
</dbReference>
<dbReference type="Pfam" id="PF00535">
    <property type="entry name" value="Glycos_transf_2"/>
    <property type="match status" value="1"/>
</dbReference>
<dbReference type="InterPro" id="IPR029044">
    <property type="entry name" value="Nucleotide-diphossugar_trans"/>
</dbReference>
<protein>
    <recommendedName>
        <fullName evidence="1">Glycosyltransferase 2-like domain-containing protein</fullName>
    </recommendedName>
</protein>
<evidence type="ECO:0000313" key="2">
    <source>
        <dbReference type="EMBL" id="PSN82889.1"/>
    </source>
</evidence>
<dbReference type="Proteomes" id="UP000240569">
    <property type="component" value="Unassembled WGS sequence"/>
</dbReference>
<gene>
    <name evidence="2" type="ORF">B9Q02_11135</name>
</gene>
<name>A0A2R6A949_9ARCH</name>
<organism evidence="2 3">
    <name type="scientific">Candidatus Marsarchaeota G1 archaeon BE_D</name>
    <dbReference type="NCBI Taxonomy" id="1978156"/>
    <lineage>
        <taxon>Archaea</taxon>
        <taxon>Candidatus Marsarchaeota</taxon>
        <taxon>Candidatus Marsarchaeota group 1</taxon>
    </lineage>
</organism>
<dbReference type="InterPro" id="IPR001173">
    <property type="entry name" value="Glyco_trans_2-like"/>
</dbReference>
<proteinExistence type="predicted"/>
<comment type="caution">
    <text evidence="2">The sequence shown here is derived from an EMBL/GenBank/DDBJ whole genome shotgun (WGS) entry which is preliminary data.</text>
</comment>
<evidence type="ECO:0000313" key="3">
    <source>
        <dbReference type="Proteomes" id="UP000240569"/>
    </source>
</evidence>
<dbReference type="AlphaFoldDB" id="A0A2R6A949"/>
<dbReference type="PANTHER" id="PTHR43630:SF2">
    <property type="entry name" value="GLYCOSYLTRANSFERASE"/>
    <property type="match status" value="1"/>
</dbReference>
<accession>A0A2R6A949</accession>
<reference evidence="2 3" key="1">
    <citation type="submission" date="2017-04" db="EMBL/GenBank/DDBJ databases">
        <title>Novel microbial lineages endemic to geothermal iron-oxide mats fill important gaps in the evolutionary history of Archaea.</title>
        <authorList>
            <person name="Jay Z.J."/>
            <person name="Beam J.P."/>
            <person name="Dlakic M."/>
            <person name="Rusch D.B."/>
            <person name="Kozubal M.A."/>
            <person name="Inskeep W.P."/>
        </authorList>
    </citation>
    <scope>NUCLEOTIDE SEQUENCE [LARGE SCALE GENOMIC DNA]</scope>
    <source>
        <strain evidence="2">BE_D</strain>
    </source>
</reference>